<evidence type="ECO:0000256" key="2">
    <source>
        <dbReference type="ARBA" id="ARBA00009726"/>
    </source>
</evidence>
<keyword evidence="5 12" id="KW-0812">Transmembrane</keyword>
<dbReference type="PANTHER" id="PTHR24223:SF404">
    <property type="entry name" value="ABC MULTIDRUG TRANSPORTER (EUROFUNG)-RELATED"/>
    <property type="match status" value="1"/>
</dbReference>
<feature type="transmembrane region" description="Helical" evidence="12">
    <location>
        <begin position="157"/>
        <end position="174"/>
    </location>
</feature>
<evidence type="ECO:0000256" key="7">
    <source>
        <dbReference type="ARBA" id="ARBA00022840"/>
    </source>
</evidence>
<evidence type="ECO:0000256" key="3">
    <source>
        <dbReference type="ARBA" id="ARBA00022448"/>
    </source>
</evidence>
<evidence type="ECO:0000256" key="12">
    <source>
        <dbReference type="SAM" id="Phobius"/>
    </source>
</evidence>
<dbReference type="InterPro" id="IPR011527">
    <property type="entry name" value="ABC1_TM_dom"/>
</dbReference>
<keyword evidence="16" id="KW-1185">Reference proteome</keyword>
<protein>
    <submittedName>
        <fullName evidence="15">ABC transporter ecdL</fullName>
    </submittedName>
</protein>
<dbReference type="CDD" id="cd18579">
    <property type="entry name" value="ABC_6TM_ABCC_D1"/>
    <property type="match status" value="1"/>
</dbReference>
<keyword evidence="6" id="KW-0547">Nucleotide-binding</keyword>
<dbReference type="InterPro" id="IPR003439">
    <property type="entry name" value="ABC_transporter-like_ATP-bd"/>
</dbReference>
<feature type="domain" description="ABC transporter" evidence="13">
    <location>
        <begin position="1225"/>
        <end position="1457"/>
    </location>
</feature>
<dbReference type="STRING" id="1213857.A0A484FJ52"/>
<dbReference type="SUPFAM" id="SSF52540">
    <property type="entry name" value="P-loop containing nucleoside triphosphate hydrolases"/>
    <property type="match status" value="2"/>
</dbReference>
<dbReference type="GO" id="GO:0005886">
    <property type="term" value="C:plasma membrane"/>
    <property type="evidence" value="ECO:0007669"/>
    <property type="project" value="UniProtKB-SubCell"/>
</dbReference>
<feature type="transmembrane region" description="Helical" evidence="12">
    <location>
        <begin position="526"/>
        <end position="548"/>
    </location>
</feature>
<dbReference type="CDD" id="cd18580">
    <property type="entry name" value="ABC_6TM_ABCC_D2"/>
    <property type="match status" value="1"/>
</dbReference>
<dbReference type="InterPro" id="IPR017871">
    <property type="entry name" value="ABC_transporter-like_CS"/>
</dbReference>
<feature type="domain" description="ABC transporter" evidence="13">
    <location>
        <begin position="608"/>
        <end position="846"/>
    </location>
</feature>
<feature type="transmembrane region" description="Helical" evidence="12">
    <location>
        <begin position="490"/>
        <end position="520"/>
    </location>
</feature>
<name>A0A484FJ52_COLOR</name>
<feature type="transmembrane region" description="Helical" evidence="12">
    <location>
        <begin position="31"/>
        <end position="53"/>
    </location>
</feature>
<feature type="transmembrane region" description="Helical" evidence="12">
    <location>
        <begin position="1023"/>
        <end position="1044"/>
    </location>
</feature>
<evidence type="ECO:0000256" key="1">
    <source>
        <dbReference type="ARBA" id="ARBA00004651"/>
    </source>
</evidence>
<comment type="similarity">
    <text evidence="2">Belongs to the ABC transporter superfamily. ABCC family. Conjugate transporter (TC 3.A.1.208) subfamily.</text>
</comment>
<sequence>MSCPPFSDLAFGPRVHPDCRPFDFTLQFEDIFFVCLPSALFIALVPSRIVLLLRQPAAFSVRSKLCISKLVTLSVLLACQLAFLALRTRTSPVETSASIAADALSIIATIAVSLLSILTHQRSHRPSTLLSLYLSAAVILGIARVRTAWLIATAGHVPAVLTTIFVMTLAAVCLESIESKQKLPEPDSGTSHGKDASPEQRSGFWARTCFFWLISTFSLGYSKVLSLSDLPKLDTSLESRSLHKSLSLTWNEYDKSSRHSLMRACLSSYLLPFLAPIIPRLCITVFTFAQPFLVDTTVTFVSQESPDTNYGRGLIGAWALAYLGLAVSNSIFMYHSLRFATRVRGGLVGLIYHQAIHHREVDAGEITAVALMGTDVERIFGSMTVFHIVWGSLLDIAVASWLLGLQLSLACLAPILLSLVFIAAIPKISAASNKAQKLWIEKIQQRLRATTTMLGEMKAVKMLGLTRVMESLIQGLRADEINTSKGFRKLLVATLLLSLTPTSLAPVVTFAVYVVISIFWKSETLLPAQAFTSIALISLLTTPLLLFIQLLPVIVQSFACFGRIQEFCNYGSDARANLGERDDSQDQSGQDATDIELAGPGMQKRMSQRPDNLVASFRAESLGWKRDQPVLHNIDVRIRRGAVTVIVGSVGSGKSTFLSAVLGDLVNTDPKNAGKTKHTQHLPMAFCSQTPWLENGTIRQNILGVSPYEEKWYNIVTSSCGLDPDLQALQGGDLTVVGSQGVNLSGGQKQRIALARAVYSRRTVFVLDDVFSGMDAHTSHHVAVSLIGSGGLLRRHRATVIIATHSHKIMSFADTLITMEDGQIKEIGSPLELSQGDGYVRRLGLNLSTDNPVPNPPEEHDRSDLVTQQHITSISEQPNEVRHTDKRRKNGEKAVYKYYLENAGWNVVFLYVGGVVMWLFLAEFSTIWMKWWSESNAANPNQRVGYYLGIYAMFGVLGAVGASVAGWVAFLDVVSNTALNLHSDLLRTTLQATFRFLSKVDSGELLNRFSEDMQLLDMDLPTAMVNASATAVTVVVKVAILAVFSQYLGITLPFLAVMLYFLQRFYLQTSRQVRLLGIEAKAPLYTHFSESVAGSATIRAFQWQSQYQDRNYDHIDTSQRPAYVQFCIQTWLGFVLNVMVAALAVILVSIVVTWHNKFSPGSVGVSLVMVIGFSEELARFIQTWTKMESSVGAVARIRRFVKETETEPTSGKRKVDKNWPRAGAVQFHRVVASYGVDTEAVLKGVSLSIEAGHHVAICGRSGSGKTSLILSLLQMVDVDEGNITVDGVDVSTLLQDELRSAVNVVSQDPFLVPGSIRFNINPSATGADDERITQALQRVGLWQAVQEQGGLEEALDDKAWSAGQKQLLCLARAMVKRSKLLILDEAMSSVDSHTESLMQNIVDTEFHGCTVLAVMHRLKHVDRYDRVALLGDGKLLEFGDPGSLIAGDTKFAELYKANGS</sequence>
<dbReference type="PROSITE" id="PS00211">
    <property type="entry name" value="ABC_TRANSPORTER_1"/>
    <property type="match status" value="1"/>
</dbReference>
<dbReference type="GO" id="GO:0016887">
    <property type="term" value="F:ATP hydrolysis activity"/>
    <property type="evidence" value="ECO:0007669"/>
    <property type="project" value="InterPro"/>
</dbReference>
<feature type="transmembrane region" description="Helical" evidence="12">
    <location>
        <begin position="313"/>
        <end position="334"/>
    </location>
</feature>
<feature type="transmembrane region" description="Helical" evidence="12">
    <location>
        <begin position="1050"/>
        <end position="1067"/>
    </location>
</feature>
<feature type="transmembrane region" description="Helical" evidence="12">
    <location>
        <begin position="379"/>
        <end position="401"/>
    </location>
</feature>
<feature type="transmembrane region" description="Helical" evidence="12">
    <location>
        <begin position="407"/>
        <end position="425"/>
    </location>
</feature>
<dbReference type="FunFam" id="1.20.1560.10:FF:000066">
    <property type="entry name" value="ABC multidrug transporter (Eurofung)"/>
    <property type="match status" value="1"/>
</dbReference>
<dbReference type="Pfam" id="PF00005">
    <property type="entry name" value="ABC_tran"/>
    <property type="match status" value="2"/>
</dbReference>
<feature type="region of interest" description="Disordered" evidence="11">
    <location>
        <begin position="578"/>
        <end position="609"/>
    </location>
</feature>
<feature type="transmembrane region" description="Helical" evidence="12">
    <location>
        <begin position="907"/>
        <end position="928"/>
    </location>
</feature>
<reference evidence="16" key="1">
    <citation type="journal article" date="2013" name="New Phytol.">
        <title>Comparative genomic and transcriptomic analyses reveal the hemibiotrophic stage shift of Colletotrichum fungi.</title>
        <authorList>
            <person name="Gan P."/>
            <person name="Ikeda K."/>
            <person name="Irieda H."/>
            <person name="Narusaka M."/>
            <person name="O'Connell R.J."/>
            <person name="Narusaka Y."/>
            <person name="Takano Y."/>
            <person name="Kubo Y."/>
            <person name="Shirasu K."/>
        </authorList>
    </citation>
    <scope>NUCLEOTIDE SEQUENCE [LARGE SCALE GENOMIC DNA]</scope>
    <source>
        <strain evidence="16">104-T / ATCC 96160 / CBS 514.97 / LARS 414 / MAFF 240422</strain>
    </source>
</reference>
<dbReference type="InterPro" id="IPR050173">
    <property type="entry name" value="ABC_transporter_C-like"/>
</dbReference>
<feature type="domain" description="ABC transmembrane type-1" evidence="14">
    <location>
        <begin position="924"/>
        <end position="1189"/>
    </location>
</feature>
<comment type="subcellular location">
    <subcellularLocation>
        <location evidence="1">Cell membrane</location>
        <topology evidence="1">Multi-pass membrane protein</topology>
    </subcellularLocation>
</comment>
<dbReference type="SMART" id="SM00382">
    <property type="entry name" value="AAA"/>
    <property type="match status" value="2"/>
</dbReference>
<dbReference type="GO" id="GO:0140359">
    <property type="term" value="F:ABC-type transporter activity"/>
    <property type="evidence" value="ECO:0007669"/>
    <property type="project" value="InterPro"/>
</dbReference>
<feature type="transmembrane region" description="Helical" evidence="12">
    <location>
        <begin position="65"/>
        <end position="86"/>
    </location>
</feature>
<keyword evidence="10" id="KW-0325">Glycoprotein</keyword>
<evidence type="ECO:0000259" key="14">
    <source>
        <dbReference type="PROSITE" id="PS50929"/>
    </source>
</evidence>
<evidence type="ECO:0000256" key="9">
    <source>
        <dbReference type="ARBA" id="ARBA00023136"/>
    </source>
</evidence>
<keyword evidence="8 12" id="KW-1133">Transmembrane helix</keyword>
<reference evidence="16" key="2">
    <citation type="journal article" date="2019" name="Mol. Plant Microbe Interact.">
        <title>Genome sequence resources for four phytopathogenic fungi from the Colletotrichum orbiculare species complex.</title>
        <authorList>
            <person name="Gan P."/>
            <person name="Tsushima A."/>
            <person name="Narusaka M."/>
            <person name="Narusaka Y."/>
            <person name="Takano Y."/>
            <person name="Kubo Y."/>
            <person name="Shirasu K."/>
        </authorList>
    </citation>
    <scope>GENOME REANNOTATION</scope>
    <source>
        <strain evidence="16">104-T / ATCC 96160 / CBS 514.97 / LARS 414 / MAFF 240422</strain>
    </source>
</reference>
<feature type="transmembrane region" description="Helical" evidence="12">
    <location>
        <begin position="269"/>
        <end position="293"/>
    </location>
</feature>
<comment type="caution">
    <text evidence="15">The sequence shown here is derived from an EMBL/GenBank/DDBJ whole genome shotgun (WGS) entry which is preliminary data.</text>
</comment>
<keyword evidence="4" id="KW-1003">Cell membrane</keyword>
<dbReference type="FunFam" id="3.40.50.300:FF:002145">
    <property type="entry name" value="ABC transporter (MsbA subfamily)"/>
    <property type="match status" value="1"/>
</dbReference>
<keyword evidence="7" id="KW-0067">ATP-binding</keyword>
<dbReference type="FunFam" id="1.20.1560.10:FF:000055">
    <property type="entry name" value="ABC multidrug transporter (Eurofung)"/>
    <property type="match status" value="1"/>
</dbReference>
<keyword evidence="3" id="KW-0813">Transport</keyword>
<evidence type="ECO:0000256" key="10">
    <source>
        <dbReference type="ARBA" id="ARBA00023180"/>
    </source>
</evidence>
<evidence type="ECO:0000259" key="13">
    <source>
        <dbReference type="PROSITE" id="PS50893"/>
    </source>
</evidence>
<evidence type="ECO:0000256" key="5">
    <source>
        <dbReference type="ARBA" id="ARBA00022692"/>
    </source>
</evidence>
<dbReference type="CDD" id="cd03250">
    <property type="entry name" value="ABCC_MRP_domain1"/>
    <property type="match status" value="1"/>
</dbReference>
<evidence type="ECO:0000256" key="4">
    <source>
        <dbReference type="ARBA" id="ARBA00022475"/>
    </source>
</evidence>
<dbReference type="OrthoDB" id="6500128at2759"/>
<dbReference type="Pfam" id="PF24357">
    <property type="entry name" value="TMD0_ABC"/>
    <property type="match status" value="1"/>
</dbReference>
<dbReference type="Pfam" id="PF00664">
    <property type="entry name" value="ABC_membrane"/>
    <property type="match status" value="2"/>
</dbReference>
<dbReference type="CDD" id="cd03244">
    <property type="entry name" value="ABCC_MRP_domain2"/>
    <property type="match status" value="1"/>
</dbReference>
<dbReference type="Gene3D" id="3.40.50.300">
    <property type="entry name" value="P-loop containing nucleotide triphosphate hydrolases"/>
    <property type="match status" value="2"/>
</dbReference>
<feature type="transmembrane region" description="Helical" evidence="12">
    <location>
        <begin position="130"/>
        <end position="151"/>
    </location>
</feature>
<feature type="transmembrane region" description="Helical" evidence="12">
    <location>
        <begin position="98"/>
        <end position="118"/>
    </location>
</feature>
<evidence type="ECO:0000313" key="16">
    <source>
        <dbReference type="Proteomes" id="UP000014480"/>
    </source>
</evidence>
<dbReference type="InterPro" id="IPR003593">
    <property type="entry name" value="AAA+_ATPase"/>
</dbReference>
<dbReference type="InterPro" id="IPR056227">
    <property type="entry name" value="TMD0_ABC"/>
</dbReference>
<dbReference type="Gene3D" id="1.20.1560.10">
    <property type="entry name" value="ABC transporter type 1, transmembrane domain"/>
    <property type="match status" value="2"/>
</dbReference>
<dbReference type="InterPro" id="IPR044726">
    <property type="entry name" value="ABCC_6TM_D2"/>
</dbReference>
<dbReference type="PANTHER" id="PTHR24223">
    <property type="entry name" value="ATP-BINDING CASSETTE SUB-FAMILY C"/>
    <property type="match status" value="1"/>
</dbReference>
<dbReference type="SUPFAM" id="SSF90123">
    <property type="entry name" value="ABC transporter transmembrane region"/>
    <property type="match status" value="2"/>
</dbReference>
<evidence type="ECO:0000256" key="6">
    <source>
        <dbReference type="ARBA" id="ARBA00022741"/>
    </source>
</evidence>
<evidence type="ECO:0000256" key="11">
    <source>
        <dbReference type="SAM" id="MobiDB-lite"/>
    </source>
</evidence>
<gene>
    <name evidence="15" type="primary">ecdL-1</name>
    <name evidence="15" type="ORF">Cob_v009480</name>
</gene>
<feature type="transmembrane region" description="Helical" evidence="12">
    <location>
        <begin position="948"/>
        <end position="971"/>
    </location>
</feature>
<dbReference type="Proteomes" id="UP000014480">
    <property type="component" value="Unassembled WGS sequence"/>
</dbReference>
<evidence type="ECO:0000313" key="15">
    <source>
        <dbReference type="EMBL" id="TDZ17544.1"/>
    </source>
</evidence>
<dbReference type="InterPro" id="IPR036640">
    <property type="entry name" value="ABC1_TM_sf"/>
</dbReference>
<keyword evidence="9 12" id="KW-0472">Membrane</keyword>
<dbReference type="GO" id="GO:0005524">
    <property type="term" value="F:ATP binding"/>
    <property type="evidence" value="ECO:0007669"/>
    <property type="project" value="UniProtKB-KW"/>
</dbReference>
<accession>A0A484FJ52</accession>
<organism evidence="15 16">
    <name type="scientific">Colletotrichum orbiculare (strain 104-T / ATCC 96160 / CBS 514.97 / LARS 414 / MAFF 240422)</name>
    <name type="common">Cucumber anthracnose fungus</name>
    <name type="synonym">Colletotrichum lagenarium</name>
    <dbReference type="NCBI Taxonomy" id="1213857"/>
    <lineage>
        <taxon>Eukaryota</taxon>
        <taxon>Fungi</taxon>
        <taxon>Dikarya</taxon>
        <taxon>Ascomycota</taxon>
        <taxon>Pezizomycotina</taxon>
        <taxon>Sordariomycetes</taxon>
        <taxon>Hypocreomycetidae</taxon>
        <taxon>Glomerellales</taxon>
        <taxon>Glomerellaceae</taxon>
        <taxon>Colletotrichum</taxon>
        <taxon>Colletotrichum orbiculare species complex</taxon>
    </lineage>
</organism>
<feature type="transmembrane region" description="Helical" evidence="12">
    <location>
        <begin position="1130"/>
        <end position="1152"/>
    </location>
</feature>
<dbReference type="PROSITE" id="PS50929">
    <property type="entry name" value="ABC_TM1F"/>
    <property type="match status" value="2"/>
</dbReference>
<dbReference type="EMBL" id="AMCV02000028">
    <property type="protein sequence ID" value="TDZ17544.1"/>
    <property type="molecule type" value="Genomic_DNA"/>
</dbReference>
<evidence type="ECO:0000256" key="8">
    <source>
        <dbReference type="ARBA" id="ARBA00022989"/>
    </source>
</evidence>
<proteinExistence type="inferred from homology"/>
<feature type="domain" description="ABC transmembrane type-1" evidence="14">
    <location>
        <begin position="281"/>
        <end position="556"/>
    </location>
</feature>
<dbReference type="InterPro" id="IPR027417">
    <property type="entry name" value="P-loop_NTPase"/>
</dbReference>
<dbReference type="InterPro" id="IPR044746">
    <property type="entry name" value="ABCC_6TM_D1"/>
</dbReference>
<dbReference type="PROSITE" id="PS50893">
    <property type="entry name" value="ABC_TRANSPORTER_2"/>
    <property type="match status" value="2"/>
</dbReference>